<dbReference type="InterPro" id="IPR036860">
    <property type="entry name" value="SH2_dom_sf"/>
</dbReference>
<keyword evidence="1 2" id="KW-0727">SH2 domain</keyword>
<dbReference type="PRINTS" id="PR00678">
    <property type="entry name" value="PI3KINASEP85"/>
</dbReference>
<evidence type="ECO:0000313" key="7">
    <source>
        <dbReference type="WBParaSite" id="PSAMB.scaffold2434size23257.g17815.t1"/>
    </source>
</evidence>
<dbReference type="SMART" id="SM00252">
    <property type="entry name" value="SH2"/>
    <property type="match status" value="2"/>
</dbReference>
<dbReference type="Pfam" id="PF16454">
    <property type="entry name" value="PI3K_P85_iSH2"/>
    <property type="match status" value="1"/>
</dbReference>
<feature type="compositionally biased region" description="Polar residues" evidence="4">
    <location>
        <begin position="1"/>
        <end position="23"/>
    </location>
</feature>
<evidence type="ECO:0000256" key="2">
    <source>
        <dbReference type="PROSITE-ProRule" id="PRU00191"/>
    </source>
</evidence>
<evidence type="ECO:0000259" key="5">
    <source>
        <dbReference type="PROSITE" id="PS50001"/>
    </source>
</evidence>
<dbReference type="PANTHER" id="PTHR10155">
    <property type="entry name" value="PHOSPHATIDYLINOSITOL 3-KINASE REGULATORY SUBUNIT"/>
    <property type="match status" value="1"/>
</dbReference>
<dbReference type="GO" id="GO:0046935">
    <property type="term" value="F:1-phosphatidylinositol-3-kinase regulator activity"/>
    <property type="evidence" value="ECO:0007669"/>
    <property type="project" value="TreeGrafter"/>
</dbReference>
<dbReference type="GO" id="GO:0046854">
    <property type="term" value="P:phosphatidylinositol phosphate biosynthetic process"/>
    <property type="evidence" value="ECO:0007669"/>
    <property type="project" value="TreeGrafter"/>
</dbReference>
<protein>
    <submittedName>
        <fullName evidence="7">SH2 domain-containing protein</fullName>
    </submittedName>
</protein>
<organism evidence="6 7">
    <name type="scientific">Plectus sambesii</name>
    <dbReference type="NCBI Taxonomy" id="2011161"/>
    <lineage>
        <taxon>Eukaryota</taxon>
        <taxon>Metazoa</taxon>
        <taxon>Ecdysozoa</taxon>
        <taxon>Nematoda</taxon>
        <taxon>Chromadorea</taxon>
        <taxon>Plectida</taxon>
        <taxon>Plectina</taxon>
        <taxon>Plectoidea</taxon>
        <taxon>Plectidae</taxon>
        <taxon>Plectus</taxon>
    </lineage>
</organism>
<feature type="domain" description="SH2" evidence="5">
    <location>
        <begin position="392"/>
        <end position="499"/>
    </location>
</feature>
<dbReference type="InterPro" id="IPR032498">
    <property type="entry name" value="PI3K_P85_iSH2"/>
</dbReference>
<accession>A0A914VUX2</accession>
<feature type="domain" description="SH2" evidence="5">
    <location>
        <begin position="78"/>
        <end position="173"/>
    </location>
</feature>
<keyword evidence="6" id="KW-1185">Reference proteome</keyword>
<feature type="region of interest" description="Disordered" evidence="4">
    <location>
        <begin position="1"/>
        <end position="51"/>
    </location>
</feature>
<dbReference type="SUPFAM" id="SSF55550">
    <property type="entry name" value="SH2 domain"/>
    <property type="match status" value="2"/>
</dbReference>
<dbReference type="Gene3D" id="3.30.505.10">
    <property type="entry name" value="SH2 domain"/>
    <property type="match status" value="2"/>
</dbReference>
<dbReference type="InterPro" id="IPR000980">
    <property type="entry name" value="SH2"/>
</dbReference>
<dbReference type="PRINTS" id="PR00401">
    <property type="entry name" value="SH2DOMAIN"/>
</dbReference>
<dbReference type="Proteomes" id="UP000887566">
    <property type="component" value="Unplaced"/>
</dbReference>
<feature type="coiled-coil region" evidence="3">
    <location>
        <begin position="261"/>
        <end position="288"/>
    </location>
</feature>
<feature type="region of interest" description="Disordered" evidence="4">
    <location>
        <begin position="356"/>
        <end position="380"/>
    </location>
</feature>
<dbReference type="Gene3D" id="1.10.287.1490">
    <property type="match status" value="1"/>
</dbReference>
<dbReference type="AlphaFoldDB" id="A0A914VUX2"/>
<reference evidence="7" key="1">
    <citation type="submission" date="2022-11" db="UniProtKB">
        <authorList>
            <consortium name="WormBaseParasite"/>
        </authorList>
    </citation>
    <scope>IDENTIFICATION</scope>
</reference>
<sequence>MNNADSHLQHQSAMRKTSASLRSSVVPESIPEEDIRSSPPPLPPHSLAHCRTPSFVSDDECGQGTSADHSMDICRRPWYWGDASREEVNDSMRDRPDGTFLVRNSSTTGDYTLTLRKDGGNKLIKIYGRDAKFGFSLSEPLRFESVVELVEFYRHNSLREYNRHLDTMLLFPLNRAQMNGEDDEGRQQNPDQLGAKVRGLHAEYLRRSKEYDKLYEDYQKSTEDLQAQRQALSAFVETLKMFDNQIGMLRKYEHDVQESDKHAVQENIALIESRIESLKEHHSLLEDRSRKSSAHNKQLEREMNAIKPVLLQLYRKRDRCQWLLLKKGMSQTALQKMLLEVAMLIEQEEFRCKSGSFGQARRSPIGSPSPLEEANNDENESPAMQLWEPDKWLISGGCSKQQAISALQNKMEKDGFRDGVFLIRPSESKPGFHALSVSCKGRIFHCLVEYRPPEAGEGGYGFEHTSLLFPTLVDFVRHYAVHSLRDHNPELDTRLTHPVYGL</sequence>
<proteinExistence type="predicted"/>
<dbReference type="Pfam" id="PF00017">
    <property type="entry name" value="SH2"/>
    <property type="match status" value="2"/>
</dbReference>
<dbReference type="PANTHER" id="PTHR10155:SF10">
    <property type="entry name" value="PI3K21B, ISOFORM B"/>
    <property type="match status" value="1"/>
</dbReference>
<evidence type="ECO:0000256" key="1">
    <source>
        <dbReference type="ARBA" id="ARBA00022999"/>
    </source>
</evidence>
<evidence type="ECO:0000313" key="6">
    <source>
        <dbReference type="Proteomes" id="UP000887566"/>
    </source>
</evidence>
<dbReference type="PROSITE" id="PS50001">
    <property type="entry name" value="SH2"/>
    <property type="match status" value="2"/>
</dbReference>
<dbReference type="GO" id="GO:0005942">
    <property type="term" value="C:phosphatidylinositol 3-kinase complex"/>
    <property type="evidence" value="ECO:0007669"/>
    <property type="project" value="TreeGrafter"/>
</dbReference>
<dbReference type="WBParaSite" id="PSAMB.scaffold2434size23257.g17815.t1">
    <property type="protein sequence ID" value="PSAMB.scaffold2434size23257.g17815.t1"/>
    <property type="gene ID" value="PSAMB.scaffold2434size23257.g17815"/>
</dbReference>
<name>A0A914VUX2_9BILA</name>
<dbReference type="FunFam" id="3.30.505.10:FF:000080">
    <property type="entry name" value="Pi3K21B, isoform C"/>
    <property type="match status" value="1"/>
</dbReference>
<evidence type="ECO:0000256" key="4">
    <source>
        <dbReference type="SAM" id="MobiDB-lite"/>
    </source>
</evidence>
<evidence type="ECO:0000256" key="3">
    <source>
        <dbReference type="SAM" id="Coils"/>
    </source>
</evidence>
<keyword evidence="3" id="KW-0175">Coiled coil</keyword>